<evidence type="ECO:0000256" key="7">
    <source>
        <dbReference type="SAM" id="MobiDB-lite"/>
    </source>
</evidence>
<keyword evidence="4" id="KW-0964">Secreted</keyword>
<evidence type="ECO:0000256" key="3">
    <source>
        <dbReference type="ARBA" id="ARBA00022514"/>
    </source>
</evidence>
<dbReference type="PANTHER" id="PTHR31943:SF1">
    <property type="entry name" value="INTERFERON LAMBDA-2-RELATED"/>
    <property type="match status" value="1"/>
</dbReference>
<evidence type="ECO:0000256" key="1">
    <source>
        <dbReference type="ARBA" id="ARBA00004613"/>
    </source>
</evidence>
<dbReference type="InterPro" id="IPR038326">
    <property type="entry name" value="IFN-lambda_sf"/>
</dbReference>
<feature type="compositionally biased region" description="Basic residues" evidence="7">
    <location>
        <begin position="232"/>
        <end position="247"/>
    </location>
</feature>
<dbReference type="GO" id="GO:0005125">
    <property type="term" value="F:cytokine activity"/>
    <property type="evidence" value="ECO:0007669"/>
    <property type="project" value="UniProtKB-KW"/>
</dbReference>
<dbReference type="GO" id="GO:0045087">
    <property type="term" value="P:innate immune response"/>
    <property type="evidence" value="ECO:0007669"/>
    <property type="project" value="TreeGrafter"/>
</dbReference>
<organism evidence="8 9">
    <name type="scientific">Leptobrachium leishanense</name>
    <name type="common">Leishan spiny toad</name>
    <dbReference type="NCBI Taxonomy" id="445787"/>
    <lineage>
        <taxon>Eukaryota</taxon>
        <taxon>Metazoa</taxon>
        <taxon>Chordata</taxon>
        <taxon>Craniata</taxon>
        <taxon>Vertebrata</taxon>
        <taxon>Euteleostomi</taxon>
        <taxon>Amphibia</taxon>
        <taxon>Batrachia</taxon>
        <taxon>Anura</taxon>
        <taxon>Pelobatoidea</taxon>
        <taxon>Megophryidae</taxon>
        <taxon>Leptobrachium</taxon>
    </lineage>
</organism>
<dbReference type="OrthoDB" id="9863456at2759"/>
<sequence length="255" mass="29070">MTRVFSRYSRFWGPPCRVDARFAVWTLALPCRWCFSLQSHSSTDMPSIVQLATMAFLSVLLCTVTAHPHRRHCHLSRHKSIPSSVMVEVGDLQNQQVNEELFRGMKCRRGLALEKFPECDIKGLERLTLTLRRVALAEEVLQDRSHSLGIFSILRKDLSMCNALNTSVVETCVRHLDAYTKMASSGCLHRDVLLNLVWLLAEDLRSLTHGELYEIQTRAPPPAPKNSLLHKEKSKKKNKKKTKKTNKTKPNPRAA</sequence>
<keyword evidence="6" id="KW-0051">Antiviral defense</keyword>
<dbReference type="GO" id="GO:0005615">
    <property type="term" value="C:extracellular space"/>
    <property type="evidence" value="ECO:0007669"/>
    <property type="project" value="UniProtKB-KW"/>
</dbReference>
<feature type="region of interest" description="Disordered" evidence="7">
    <location>
        <begin position="216"/>
        <end position="255"/>
    </location>
</feature>
<dbReference type="GO" id="GO:0007259">
    <property type="term" value="P:cell surface receptor signaling pathway via JAK-STAT"/>
    <property type="evidence" value="ECO:0007669"/>
    <property type="project" value="InterPro"/>
</dbReference>
<dbReference type="Pfam" id="PF15177">
    <property type="entry name" value="IL28A"/>
    <property type="match status" value="1"/>
</dbReference>
<evidence type="ECO:0000313" key="8">
    <source>
        <dbReference type="Ensembl" id="ENSLLEP00000040913.1"/>
    </source>
</evidence>
<dbReference type="GO" id="GO:0051607">
    <property type="term" value="P:defense response to virus"/>
    <property type="evidence" value="ECO:0007669"/>
    <property type="project" value="UniProtKB-KW"/>
</dbReference>
<dbReference type="PANTHER" id="PTHR31943">
    <property type="entry name" value="INTERLEUKIN-28 AND 29"/>
    <property type="match status" value="1"/>
</dbReference>
<evidence type="ECO:0000256" key="5">
    <source>
        <dbReference type="ARBA" id="ARBA00022729"/>
    </source>
</evidence>
<dbReference type="GeneTree" id="ENSGT01010000229426"/>
<keyword evidence="3" id="KW-0202">Cytokine</keyword>
<dbReference type="Gene3D" id="1.20.1250.60">
    <property type="entry name" value="Interferon lambda"/>
    <property type="match status" value="1"/>
</dbReference>
<dbReference type="InterPro" id="IPR029177">
    <property type="entry name" value="INF_lambda"/>
</dbReference>
<evidence type="ECO:0000313" key="9">
    <source>
        <dbReference type="Proteomes" id="UP000694569"/>
    </source>
</evidence>
<dbReference type="AlphaFoldDB" id="A0A8C5QQI9"/>
<reference evidence="8" key="2">
    <citation type="submission" date="2025-09" db="UniProtKB">
        <authorList>
            <consortium name="Ensembl"/>
        </authorList>
    </citation>
    <scope>IDENTIFICATION</scope>
</reference>
<keyword evidence="5" id="KW-0732">Signal</keyword>
<dbReference type="Ensembl" id="ENSLLET00000042568.1">
    <property type="protein sequence ID" value="ENSLLEP00000040913.1"/>
    <property type="gene ID" value="ENSLLEG00000026047.1"/>
</dbReference>
<dbReference type="GO" id="GO:0050778">
    <property type="term" value="P:positive regulation of immune response"/>
    <property type="evidence" value="ECO:0007669"/>
    <property type="project" value="InterPro"/>
</dbReference>
<dbReference type="Proteomes" id="UP000694569">
    <property type="component" value="Unplaced"/>
</dbReference>
<comment type="subcellular location">
    <subcellularLocation>
        <location evidence="1">Secreted</location>
    </subcellularLocation>
</comment>
<comment type="similarity">
    <text evidence="2">Belongs to the lambda interferon family.</text>
</comment>
<proteinExistence type="inferred from homology"/>
<reference evidence="8" key="1">
    <citation type="submission" date="2025-08" db="UniProtKB">
        <authorList>
            <consortium name="Ensembl"/>
        </authorList>
    </citation>
    <scope>IDENTIFICATION</scope>
</reference>
<evidence type="ECO:0000256" key="4">
    <source>
        <dbReference type="ARBA" id="ARBA00022525"/>
    </source>
</evidence>
<evidence type="ECO:0000256" key="6">
    <source>
        <dbReference type="ARBA" id="ARBA00023118"/>
    </source>
</evidence>
<name>A0A8C5QQI9_9ANUR</name>
<accession>A0A8C5QQI9</accession>
<keyword evidence="9" id="KW-1185">Reference proteome</keyword>
<protein>
    <submittedName>
        <fullName evidence="8">Uncharacterized protein</fullName>
    </submittedName>
</protein>
<evidence type="ECO:0000256" key="2">
    <source>
        <dbReference type="ARBA" id="ARBA00008717"/>
    </source>
</evidence>